<keyword evidence="2" id="KW-1185">Reference proteome</keyword>
<evidence type="ECO:0000313" key="1">
    <source>
        <dbReference type="EMBL" id="MCW1886986.1"/>
    </source>
</evidence>
<name>A0ABT3FUS8_9BACT</name>
<proteinExistence type="predicted"/>
<organism evidence="1 2">
    <name type="scientific">Luteolibacter flavescens</name>
    <dbReference type="NCBI Taxonomy" id="1859460"/>
    <lineage>
        <taxon>Bacteria</taxon>
        <taxon>Pseudomonadati</taxon>
        <taxon>Verrucomicrobiota</taxon>
        <taxon>Verrucomicrobiia</taxon>
        <taxon>Verrucomicrobiales</taxon>
        <taxon>Verrucomicrobiaceae</taxon>
        <taxon>Luteolibacter</taxon>
    </lineage>
</organism>
<dbReference type="EMBL" id="JAPDDS010000013">
    <property type="protein sequence ID" value="MCW1886986.1"/>
    <property type="molecule type" value="Genomic_DNA"/>
</dbReference>
<gene>
    <name evidence="1" type="ORF">OKA04_19765</name>
</gene>
<protein>
    <submittedName>
        <fullName evidence="1">Uncharacterized protein</fullName>
    </submittedName>
</protein>
<comment type="caution">
    <text evidence="1">The sequence shown here is derived from an EMBL/GenBank/DDBJ whole genome shotgun (WGS) entry which is preliminary data.</text>
</comment>
<evidence type="ECO:0000313" key="2">
    <source>
        <dbReference type="Proteomes" id="UP001207930"/>
    </source>
</evidence>
<dbReference type="RefSeq" id="WP_264502941.1">
    <property type="nucleotide sequence ID" value="NZ_JAPDDS010000013.1"/>
</dbReference>
<sequence>MKAALAKLQRSSDPLNVHRDLEEMLFYRWAELDPVAANAEAKARYPERFATSRKAVIAAWINQGGAIAAWNAVKNEGDMWDCTQSVGGEVADMLVASLSDVDDATAFREVKRFDDENCGIAHRLCEARAAKAAETPEARASFLAAAATHPDPYVISCARDYLFKEWAKRDAEEARAAAMAMTLDYDARQSVLWKIESVKQDAERANGESR</sequence>
<accession>A0ABT3FUS8</accession>
<reference evidence="1 2" key="1">
    <citation type="submission" date="2022-10" db="EMBL/GenBank/DDBJ databases">
        <title>Luteolibacter flavescens strain MCCC 1K03193, whole genome shotgun sequencing project.</title>
        <authorList>
            <person name="Zhao G."/>
            <person name="Shen L."/>
        </authorList>
    </citation>
    <scope>NUCLEOTIDE SEQUENCE [LARGE SCALE GENOMIC DNA]</scope>
    <source>
        <strain evidence="1 2">MCCC 1K03193</strain>
    </source>
</reference>
<dbReference type="Proteomes" id="UP001207930">
    <property type="component" value="Unassembled WGS sequence"/>
</dbReference>